<evidence type="ECO:0000313" key="13">
    <source>
        <dbReference type="Proteomes" id="UP000233524"/>
    </source>
</evidence>
<dbReference type="InterPro" id="IPR044063">
    <property type="entry name" value="ZF_RING_GID"/>
</dbReference>
<comment type="caution">
    <text evidence="12">The sequence shown here is derived from an EMBL/GenBank/DDBJ whole genome shotgun (WGS) entry which is preliminary data.</text>
</comment>
<evidence type="ECO:0000256" key="6">
    <source>
        <dbReference type="ARBA" id="ARBA00022771"/>
    </source>
</evidence>
<dbReference type="PANTHER" id="PTHR12170:SF2">
    <property type="entry name" value="E3 UBIQUITIN-PROTEIN TRANSFERASE MAEA"/>
    <property type="match status" value="1"/>
</dbReference>
<dbReference type="PANTHER" id="PTHR12170">
    <property type="entry name" value="MACROPHAGE ERYTHROBLAST ATTACHER-RELATED"/>
    <property type="match status" value="1"/>
</dbReference>
<dbReference type="PROSITE" id="PS51867">
    <property type="entry name" value="ZF_RING_GID"/>
    <property type="match status" value="1"/>
</dbReference>
<dbReference type="AlphaFoldDB" id="A0A2N3NHL7"/>
<evidence type="ECO:0008006" key="14">
    <source>
        <dbReference type="Google" id="ProtNLM"/>
    </source>
</evidence>
<evidence type="ECO:0000313" key="12">
    <source>
        <dbReference type="EMBL" id="PKS11924.1"/>
    </source>
</evidence>
<dbReference type="GO" id="GO:0034657">
    <property type="term" value="C:GID complex"/>
    <property type="evidence" value="ECO:0007669"/>
    <property type="project" value="TreeGrafter"/>
</dbReference>
<keyword evidence="5" id="KW-0479">Metal-binding</keyword>
<dbReference type="STRING" id="41688.A0A2N3NHL7"/>
<name>A0A2N3NHL7_9PEZI</name>
<dbReference type="InterPro" id="IPR024964">
    <property type="entry name" value="CTLH/CRA"/>
</dbReference>
<evidence type="ECO:0000256" key="2">
    <source>
        <dbReference type="ARBA" id="ARBA00004496"/>
    </source>
</evidence>
<reference evidence="12 13" key="1">
    <citation type="journal article" date="2017" name="G3 (Bethesda)">
        <title>First Draft Genome Sequence of the Pathogenic Fungus Lomentospora prolificans (Formerly Scedosporium prolificans).</title>
        <authorList>
            <person name="Luo R."/>
            <person name="Zimin A."/>
            <person name="Workman R."/>
            <person name="Fan Y."/>
            <person name="Pertea G."/>
            <person name="Grossman N."/>
            <person name="Wear M.P."/>
            <person name="Jia B."/>
            <person name="Miller H."/>
            <person name="Casadevall A."/>
            <person name="Timp W."/>
            <person name="Zhang S.X."/>
            <person name="Salzberg S.L."/>
        </authorList>
    </citation>
    <scope>NUCLEOTIDE SEQUENCE [LARGE SCALE GENOMIC DNA]</scope>
    <source>
        <strain evidence="12 13">JHH-5317</strain>
    </source>
</reference>
<dbReference type="GO" id="GO:0061630">
    <property type="term" value="F:ubiquitin protein ligase activity"/>
    <property type="evidence" value="ECO:0007669"/>
    <property type="project" value="InterPro"/>
</dbReference>
<keyword evidence="9" id="KW-0175">Coiled coil</keyword>
<evidence type="ECO:0000256" key="7">
    <source>
        <dbReference type="ARBA" id="ARBA00022833"/>
    </source>
</evidence>
<feature type="domain" description="CTLH" evidence="10">
    <location>
        <begin position="163"/>
        <end position="222"/>
    </location>
</feature>
<evidence type="ECO:0000256" key="9">
    <source>
        <dbReference type="SAM" id="Coils"/>
    </source>
</evidence>
<dbReference type="GO" id="GO:0005737">
    <property type="term" value="C:cytoplasm"/>
    <property type="evidence" value="ECO:0007669"/>
    <property type="project" value="UniProtKB-SubCell"/>
</dbReference>
<keyword evidence="7" id="KW-0862">Zinc</keyword>
<comment type="subcellular location">
    <subcellularLocation>
        <location evidence="2">Cytoplasm</location>
    </subcellularLocation>
</comment>
<dbReference type="SMART" id="SM00668">
    <property type="entry name" value="CTLH"/>
    <property type="match status" value="1"/>
</dbReference>
<dbReference type="Pfam" id="PF10607">
    <property type="entry name" value="CTLH"/>
    <property type="match status" value="1"/>
</dbReference>
<dbReference type="PROSITE" id="PS50896">
    <property type="entry name" value="LISH"/>
    <property type="match status" value="1"/>
</dbReference>
<organism evidence="12 13">
    <name type="scientific">Lomentospora prolificans</name>
    <dbReference type="NCBI Taxonomy" id="41688"/>
    <lineage>
        <taxon>Eukaryota</taxon>
        <taxon>Fungi</taxon>
        <taxon>Dikarya</taxon>
        <taxon>Ascomycota</taxon>
        <taxon>Pezizomycotina</taxon>
        <taxon>Sordariomycetes</taxon>
        <taxon>Hypocreomycetidae</taxon>
        <taxon>Microascales</taxon>
        <taxon>Microascaceae</taxon>
        <taxon>Lomentospora</taxon>
    </lineage>
</organism>
<dbReference type="GO" id="GO:0008270">
    <property type="term" value="F:zinc ion binding"/>
    <property type="evidence" value="ECO:0007669"/>
    <property type="project" value="UniProtKB-KW"/>
</dbReference>
<evidence type="ECO:0000259" key="10">
    <source>
        <dbReference type="PROSITE" id="PS50897"/>
    </source>
</evidence>
<dbReference type="SMART" id="SM00757">
    <property type="entry name" value="CRA"/>
    <property type="match status" value="1"/>
</dbReference>
<feature type="domain" description="RING-Gid-type" evidence="11">
    <location>
        <begin position="340"/>
        <end position="401"/>
    </location>
</feature>
<dbReference type="InParanoid" id="A0A2N3NHL7"/>
<evidence type="ECO:0000259" key="11">
    <source>
        <dbReference type="PROSITE" id="PS51867"/>
    </source>
</evidence>
<dbReference type="GO" id="GO:0005634">
    <property type="term" value="C:nucleus"/>
    <property type="evidence" value="ECO:0007669"/>
    <property type="project" value="TreeGrafter"/>
</dbReference>
<evidence type="ECO:0000256" key="3">
    <source>
        <dbReference type="ARBA" id="ARBA00010615"/>
    </source>
</evidence>
<dbReference type="EMBL" id="NLAX01000004">
    <property type="protein sequence ID" value="PKS11924.1"/>
    <property type="molecule type" value="Genomic_DNA"/>
</dbReference>
<gene>
    <name evidence="12" type="ORF">jhhlp_001219</name>
</gene>
<dbReference type="PROSITE" id="PS50897">
    <property type="entry name" value="CTLH"/>
    <property type="match status" value="1"/>
</dbReference>
<dbReference type="GO" id="GO:0043161">
    <property type="term" value="P:proteasome-mediated ubiquitin-dependent protein catabolic process"/>
    <property type="evidence" value="ECO:0007669"/>
    <property type="project" value="InterPro"/>
</dbReference>
<keyword evidence="6 8" id="KW-0863">Zinc-finger</keyword>
<comment type="similarity">
    <text evidence="3">Belongs to the FYV10 family.</text>
</comment>
<dbReference type="OrthoDB" id="1933455at2759"/>
<dbReference type="InterPro" id="IPR045098">
    <property type="entry name" value="Fyv10_fam"/>
</dbReference>
<keyword evidence="4" id="KW-0963">Cytoplasm</keyword>
<proteinExistence type="inferred from homology"/>
<protein>
    <recommendedName>
        <fullName evidence="14">Protein FYV10</fullName>
    </recommendedName>
</protein>
<evidence type="ECO:0000256" key="8">
    <source>
        <dbReference type="PROSITE-ProRule" id="PRU01215"/>
    </source>
</evidence>
<keyword evidence="13" id="KW-1185">Reference proteome</keyword>
<accession>A0A2N3NHL7</accession>
<evidence type="ECO:0000256" key="1">
    <source>
        <dbReference type="ARBA" id="ARBA00002343"/>
    </source>
</evidence>
<dbReference type="Proteomes" id="UP000233524">
    <property type="component" value="Unassembled WGS sequence"/>
</dbReference>
<comment type="function">
    <text evidence="1">Involved in the proteasome-dependent degradation of fructose-1,6-bisphosphatase.</text>
</comment>
<sequence length="416" mass="46858">MGDHEHMAIKHNDHILLDQPLLRLPYELLRNNFRSAHFAVEKESTGIKASLKDATTGSLNGKSNQEDLVQSLDDMIAQAKALRRKLATCADEENRLLNQEEARTKHLDDLYSINSFDDVKYETWSRTRLDRLMVDFMLRNGCGKSAAALAEERGMKDLVDVETLVSMNRIRESLKKGSVQEALVWCSQNKKELRKMDMQGRLEFDLRFQQFVEMIRSGADPKSCLAHIKKYLIPHNSLFPNEVKAACGMLAFPFDPITKTTHGYDDYFQPSRWDILANLFTETHNTLLSLPSVPLLNVALSSGLSALKTPACHTAAREDPSSDGIVHGATISPSGQQTVCPICSPELRDLAMNVPYAHHTKSIVEHDLMVLPNGRVYGKEKLEQHAKKFGLPADQIKDLQTGEVYEVDQLKKVFIT</sequence>
<dbReference type="VEuPathDB" id="FungiDB:jhhlp_001219"/>
<evidence type="ECO:0000256" key="5">
    <source>
        <dbReference type="ARBA" id="ARBA00022723"/>
    </source>
</evidence>
<feature type="coiled-coil region" evidence="9">
    <location>
        <begin position="65"/>
        <end position="99"/>
    </location>
</feature>
<dbReference type="FunCoup" id="A0A2N3NHL7">
    <property type="interactions" value="867"/>
</dbReference>
<evidence type="ECO:0000256" key="4">
    <source>
        <dbReference type="ARBA" id="ARBA00022490"/>
    </source>
</evidence>
<dbReference type="InterPro" id="IPR006595">
    <property type="entry name" value="CTLH_C"/>
</dbReference>
<dbReference type="InterPro" id="IPR013144">
    <property type="entry name" value="CRA_dom"/>
</dbReference>
<feature type="zinc finger region" description="RING-Gid-type" evidence="8">
    <location>
        <begin position="340"/>
        <end position="401"/>
    </location>
</feature>
<dbReference type="InterPro" id="IPR006594">
    <property type="entry name" value="LisH"/>
</dbReference>